<feature type="non-terminal residue" evidence="1">
    <location>
        <position position="1"/>
    </location>
</feature>
<organism evidence="1 2">
    <name type="scientific">Batillaria attramentaria</name>
    <dbReference type="NCBI Taxonomy" id="370345"/>
    <lineage>
        <taxon>Eukaryota</taxon>
        <taxon>Metazoa</taxon>
        <taxon>Spiralia</taxon>
        <taxon>Lophotrochozoa</taxon>
        <taxon>Mollusca</taxon>
        <taxon>Gastropoda</taxon>
        <taxon>Caenogastropoda</taxon>
        <taxon>Sorbeoconcha</taxon>
        <taxon>Cerithioidea</taxon>
        <taxon>Batillariidae</taxon>
        <taxon>Batillaria</taxon>
    </lineage>
</organism>
<gene>
    <name evidence="1" type="ORF">BaRGS_00014393</name>
</gene>
<name>A0ABD0L566_9CAEN</name>
<feature type="non-terminal residue" evidence="1">
    <location>
        <position position="67"/>
    </location>
</feature>
<sequence>QQYRRLSHAAKRFQIEKYRIRTRQEPDVIRWDLQTVGPEQARARLRLVTRMKQGSRADCAGAAWGYR</sequence>
<protein>
    <submittedName>
        <fullName evidence="1">Uncharacterized protein</fullName>
    </submittedName>
</protein>
<accession>A0ABD0L566</accession>
<dbReference type="EMBL" id="JACVVK020000084">
    <property type="protein sequence ID" value="KAK7494290.1"/>
    <property type="molecule type" value="Genomic_DNA"/>
</dbReference>
<dbReference type="Proteomes" id="UP001519460">
    <property type="component" value="Unassembled WGS sequence"/>
</dbReference>
<dbReference type="AlphaFoldDB" id="A0ABD0L566"/>
<reference evidence="1 2" key="1">
    <citation type="journal article" date="2023" name="Sci. Data">
        <title>Genome assembly of the Korean intertidal mud-creeper Batillaria attramentaria.</title>
        <authorList>
            <person name="Patra A.K."/>
            <person name="Ho P.T."/>
            <person name="Jun S."/>
            <person name="Lee S.J."/>
            <person name="Kim Y."/>
            <person name="Won Y.J."/>
        </authorList>
    </citation>
    <scope>NUCLEOTIDE SEQUENCE [LARGE SCALE GENOMIC DNA]</scope>
    <source>
        <strain evidence="1">Wonlab-2016</strain>
    </source>
</reference>
<keyword evidence="2" id="KW-1185">Reference proteome</keyword>
<proteinExistence type="predicted"/>
<evidence type="ECO:0000313" key="1">
    <source>
        <dbReference type="EMBL" id="KAK7494290.1"/>
    </source>
</evidence>
<evidence type="ECO:0000313" key="2">
    <source>
        <dbReference type="Proteomes" id="UP001519460"/>
    </source>
</evidence>
<comment type="caution">
    <text evidence="1">The sequence shown here is derived from an EMBL/GenBank/DDBJ whole genome shotgun (WGS) entry which is preliminary data.</text>
</comment>